<protein>
    <recommendedName>
        <fullName evidence="4">Major facilitator superfamily transporter</fullName>
    </recommendedName>
</protein>
<proteinExistence type="predicted"/>
<keyword evidence="3" id="KW-1185">Reference proteome</keyword>
<feature type="transmembrane region" description="Helical" evidence="1">
    <location>
        <begin position="101"/>
        <end position="118"/>
    </location>
</feature>
<evidence type="ECO:0000313" key="3">
    <source>
        <dbReference type="Proteomes" id="UP001600888"/>
    </source>
</evidence>
<evidence type="ECO:0000313" key="2">
    <source>
        <dbReference type="EMBL" id="KAL2289258.1"/>
    </source>
</evidence>
<keyword evidence="1" id="KW-0812">Transmembrane</keyword>
<dbReference type="Proteomes" id="UP001600888">
    <property type="component" value="Unassembled WGS sequence"/>
</dbReference>
<evidence type="ECO:0008006" key="4">
    <source>
        <dbReference type="Google" id="ProtNLM"/>
    </source>
</evidence>
<sequence length="149" mass="16492">MVTQGAWWIWLTINVTEYRRTGPLFDWADAGLGRAFGPFIFLVAGFQLNYNFAFYLVGQISESPQETIRLAALLRSTESAWQALSYGLNALPIFATVGGTYFNFGIWALALFPAWLVVSKIGVEEPGSESGAVLEEQSQDWIDGKSSKV</sequence>
<dbReference type="EMBL" id="JBAWTH010000013">
    <property type="protein sequence ID" value="KAL2289258.1"/>
    <property type="molecule type" value="Genomic_DNA"/>
</dbReference>
<keyword evidence="1" id="KW-1133">Transmembrane helix</keyword>
<organism evidence="2 3">
    <name type="scientific">Diaporthe vaccinii</name>
    <dbReference type="NCBI Taxonomy" id="105482"/>
    <lineage>
        <taxon>Eukaryota</taxon>
        <taxon>Fungi</taxon>
        <taxon>Dikarya</taxon>
        <taxon>Ascomycota</taxon>
        <taxon>Pezizomycotina</taxon>
        <taxon>Sordariomycetes</taxon>
        <taxon>Sordariomycetidae</taxon>
        <taxon>Diaporthales</taxon>
        <taxon>Diaporthaceae</taxon>
        <taxon>Diaporthe</taxon>
        <taxon>Diaporthe eres species complex</taxon>
    </lineage>
</organism>
<evidence type="ECO:0000256" key="1">
    <source>
        <dbReference type="SAM" id="Phobius"/>
    </source>
</evidence>
<accession>A0ABR4F3J7</accession>
<comment type="caution">
    <text evidence="2">The sequence shown here is derived from an EMBL/GenBank/DDBJ whole genome shotgun (WGS) entry which is preliminary data.</text>
</comment>
<name>A0ABR4F3J7_9PEZI</name>
<keyword evidence="1" id="KW-0472">Membrane</keyword>
<gene>
    <name evidence="2" type="ORF">FJTKL_02275</name>
</gene>
<reference evidence="2 3" key="1">
    <citation type="submission" date="2024-03" db="EMBL/GenBank/DDBJ databases">
        <title>A high-quality draft genome sequence of Diaporthe vaccinii, a causative agent of upright dieback and viscid rot disease in cranberry plants.</title>
        <authorList>
            <person name="Sarrasin M."/>
            <person name="Lang B.F."/>
            <person name="Burger G."/>
        </authorList>
    </citation>
    <scope>NUCLEOTIDE SEQUENCE [LARGE SCALE GENOMIC DNA]</scope>
    <source>
        <strain evidence="2 3">IS7</strain>
    </source>
</reference>
<feature type="transmembrane region" description="Helical" evidence="1">
    <location>
        <begin position="35"/>
        <end position="58"/>
    </location>
</feature>